<accession>A0A5Q2RUX1</accession>
<dbReference type="Pfam" id="PF20789">
    <property type="entry name" value="4HBT_3C"/>
    <property type="match status" value="1"/>
</dbReference>
<evidence type="ECO:0000256" key="1">
    <source>
        <dbReference type="SAM" id="MobiDB-lite"/>
    </source>
</evidence>
<feature type="compositionally biased region" description="Polar residues" evidence="1">
    <location>
        <begin position="128"/>
        <end position="139"/>
    </location>
</feature>
<feature type="domain" description="Acyl-CoA thioesterase-like C-terminal" evidence="3">
    <location>
        <begin position="346"/>
        <end position="474"/>
    </location>
</feature>
<protein>
    <recommendedName>
        <fullName evidence="6">Thioesterase family protein</fullName>
    </recommendedName>
</protein>
<feature type="domain" description="Acyl-CoA thioesterase-like N-terminal HotDog" evidence="2">
    <location>
        <begin position="236"/>
        <end position="317"/>
    </location>
</feature>
<name>A0A5Q2RUX1_9ACTN</name>
<dbReference type="EMBL" id="CP045851">
    <property type="protein sequence ID" value="QGG96975.1"/>
    <property type="molecule type" value="Genomic_DNA"/>
</dbReference>
<dbReference type="InterPro" id="IPR042171">
    <property type="entry name" value="Acyl-CoA_hotdog"/>
</dbReference>
<evidence type="ECO:0000313" key="4">
    <source>
        <dbReference type="EMBL" id="QGG96975.1"/>
    </source>
</evidence>
<sequence length="478" mass="50631">MPTGPAETVKLPWRRSPPRRTRSPRPRPPPPQPPPSATRSPPRWSSCVNACSPSTPPPAAPSTPTAPASRPRPSGSSSSHGPNAPGATAWPPPPTGRARSARPTTRCAPPSRSRSPPCARRSAWRWRSTGTPRSTTQRGASPSCASPRSCSPPQHGSSRPSSCEPTRRAARSCSSSASPRATRRSRSRSHPSPSTSSASARATTCASPYGDGVTANPEALYLPDGDHLVPTELTVGPWDPAAQHGGAPSALLTHAVESADAPVPVQIARLTFELLRPVPLTPLRITTEVLRPGKKVQLVQASLHAGDTEVMRATALRIRRADLPVPDEAVPADPPPPGPEHGEQLQFPGAPEPDGLTFHRDANEILFVDGGFDRPGPATGWIRLRYPVIASETTTPMMRLAGAADFGNGFSWAVPRGQWIFINPDLTIHAVREPLGDWICLRSTTFPGSTGAAAAESALYDGQGRVGRSVQSLLLDRT</sequence>
<evidence type="ECO:0000259" key="2">
    <source>
        <dbReference type="Pfam" id="PF13622"/>
    </source>
</evidence>
<dbReference type="Gene3D" id="2.40.160.210">
    <property type="entry name" value="Acyl-CoA thioesterase, double hotdog domain"/>
    <property type="match status" value="1"/>
</dbReference>
<feature type="compositionally biased region" description="Low complexity" evidence="1">
    <location>
        <begin position="190"/>
        <end position="208"/>
    </location>
</feature>
<proteinExistence type="predicted"/>
<feature type="compositionally biased region" description="Low complexity" evidence="1">
    <location>
        <begin position="37"/>
        <end position="46"/>
    </location>
</feature>
<dbReference type="AlphaFoldDB" id="A0A5Q2RUX1"/>
<feature type="compositionally biased region" description="Basic residues" evidence="1">
    <location>
        <begin position="12"/>
        <end position="25"/>
    </location>
</feature>
<dbReference type="Proteomes" id="UP000334019">
    <property type="component" value="Chromosome"/>
</dbReference>
<keyword evidence="5" id="KW-1185">Reference proteome</keyword>
<dbReference type="Pfam" id="PF13622">
    <property type="entry name" value="4HBT_3"/>
    <property type="match status" value="1"/>
</dbReference>
<feature type="compositionally biased region" description="Low complexity" evidence="1">
    <location>
        <begin position="171"/>
        <end position="180"/>
    </location>
</feature>
<dbReference type="InterPro" id="IPR029069">
    <property type="entry name" value="HotDog_dom_sf"/>
</dbReference>
<dbReference type="InterPro" id="IPR049449">
    <property type="entry name" value="TesB_ACOT8-like_N"/>
</dbReference>
<reference evidence="4 5" key="1">
    <citation type="submission" date="2019-11" db="EMBL/GenBank/DDBJ databases">
        <authorList>
            <person name="He Y."/>
        </authorList>
    </citation>
    <scope>NUCLEOTIDE SEQUENCE [LARGE SCALE GENOMIC DNA]</scope>
    <source>
        <strain evidence="4 5">SCSIO 58843</strain>
    </source>
</reference>
<evidence type="ECO:0008006" key="6">
    <source>
        <dbReference type="Google" id="ProtNLM"/>
    </source>
</evidence>
<evidence type="ECO:0000259" key="3">
    <source>
        <dbReference type="Pfam" id="PF20789"/>
    </source>
</evidence>
<feature type="compositionally biased region" description="Low complexity" evidence="1">
    <location>
        <begin position="62"/>
        <end position="89"/>
    </location>
</feature>
<organism evidence="4 5">
    <name type="scientific">Actinomarinicola tropica</name>
    <dbReference type="NCBI Taxonomy" id="2789776"/>
    <lineage>
        <taxon>Bacteria</taxon>
        <taxon>Bacillati</taxon>
        <taxon>Actinomycetota</taxon>
        <taxon>Acidimicrobiia</taxon>
        <taxon>Acidimicrobiales</taxon>
        <taxon>Iamiaceae</taxon>
        <taxon>Actinomarinicola</taxon>
    </lineage>
</organism>
<feature type="region of interest" description="Disordered" evidence="1">
    <location>
        <begin position="1"/>
        <end position="210"/>
    </location>
</feature>
<dbReference type="SUPFAM" id="SSF54637">
    <property type="entry name" value="Thioesterase/thiol ester dehydrase-isomerase"/>
    <property type="match status" value="1"/>
</dbReference>
<dbReference type="InterPro" id="IPR049450">
    <property type="entry name" value="ACOT8-like_C"/>
</dbReference>
<feature type="region of interest" description="Disordered" evidence="1">
    <location>
        <begin position="323"/>
        <end position="354"/>
    </location>
</feature>
<evidence type="ECO:0000313" key="5">
    <source>
        <dbReference type="Proteomes" id="UP000334019"/>
    </source>
</evidence>
<feature type="compositionally biased region" description="Low complexity" evidence="1">
    <location>
        <begin position="101"/>
        <end position="121"/>
    </location>
</feature>
<feature type="compositionally biased region" description="Low complexity" evidence="1">
    <location>
        <begin position="140"/>
        <end position="153"/>
    </location>
</feature>
<feature type="compositionally biased region" description="Polar residues" evidence="1">
    <location>
        <begin position="154"/>
        <end position="164"/>
    </location>
</feature>
<feature type="compositionally biased region" description="Pro residues" evidence="1">
    <location>
        <begin position="26"/>
        <end position="36"/>
    </location>
</feature>
<gene>
    <name evidence="4" type="ORF">GH723_04770</name>
</gene>
<dbReference type="KEGG" id="atq:GH723_04770"/>